<comment type="caution">
    <text evidence="1">The sequence shown here is derived from an EMBL/GenBank/DDBJ whole genome shotgun (WGS) entry which is preliminary data.</text>
</comment>
<sequence>MRDVPKAIFRFPDPAGIMGACVLMACRLWKTPANMLLTSCQECRVRSCPACHTGKWLDAGVFPEGVHPKGNGEKIERFV</sequence>
<evidence type="ECO:0000313" key="1">
    <source>
        <dbReference type="EMBL" id="PYD46823.1"/>
    </source>
</evidence>
<gene>
    <name evidence="1" type="ORF">C3920_13185</name>
</gene>
<accession>A0ABX5NZ80</accession>
<dbReference type="Proteomes" id="UP000248116">
    <property type="component" value="Unassembled WGS sequence"/>
</dbReference>
<dbReference type="EMBL" id="PRCW01000109">
    <property type="protein sequence ID" value="PYD46823.1"/>
    <property type="molecule type" value="Genomic_DNA"/>
</dbReference>
<proteinExistence type="predicted"/>
<organism evidence="1 2">
    <name type="scientific">Novacetimonas pomaceti</name>
    <dbReference type="NCBI Taxonomy" id="2021998"/>
    <lineage>
        <taxon>Bacteria</taxon>
        <taxon>Pseudomonadati</taxon>
        <taxon>Pseudomonadota</taxon>
        <taxon>Alphaproteobacteria</taxon>
        <taxon>Acetobacterales</taxon>
        <taxon>Acetobacteraceae</taxon>
        <taxon>Novacetimonas</taxon>
    </lineage>
</organism>
<evidence type="ECO:0000313" key="2">
    <source>
        <dbReference type="Proteomes" id="UP000248116"/>
    </source>
</evidence>
<name>A0ABX5NZ80_9PROT</name>
<keyword evidence="2" id="KW-1185">Reference proteome</keyword>
<reference evidence="1 2" key="1">
    <citation type="submission" date="2018-02" db="EMBL/GenBank/DDBJ databases">
        <authorList>
            <person name="Skraban J."/>
            <person name="Trcek J."/>
        </authorList>
    </citation>
    <scope>NUCLEOTIDE SEQUENCE [LARGE SCALE GENOMIC DNA]</scope>
    <source>
        <strain evidence="1 2">AV446</strain>
    </source>
</reference>
<protein>
    <submittedName>
        <fullName evidence="1">Uncharacterized protein</fullName>
    </submittedName>
</protein>
<dbReference type="PROSITE" id="PS51257">
    <property type="entry name" value="PROKAR_LIPOPROTEIN"/>
    <property type="match status" value="1"/>
</dbReference>